<dbReference type="PANTHER" id="PTHR24260:SF136">
    <property type="entry name" value="GH08193P-RELATED"/>
    <property type="match status" value="1"/>
</dbReference>
<organism evidence="2 3">
    <name type="scientific">Bdellovibrio bacteriovorus</name>
    <dbReference type="NCBI Taxonomy" id="959"/>
    <lineage>
        <taxon>Bacteria</taxon>
        <taxon>Pseudomonadati</taxon>
        <taxon>Bdellovibrionota</taxon>
        <taxon>Bdellovibrionia</taxon>
        <taxon>Bdellovibrionales</taxon>
        <taxon>Pseudobdellovibrionaceae</taxon>
        <taxon>Bdellovibrio</taxon>
    </lineage>
</organism>
<sequence length="254" mass="27672">MGLFVGCAPSADDGSVVISDASAGIFGGEKVDSDERMAQSTVGIYSTQKKAICTGTLIAKNVVLTAGHCLVGSKSDMEIRFGTKISKGVSRKVVEALREPHYTNTIIFGPERDIALIKFAGSLPSGYRPIRILNDFSVLTAGKKIIVAGYGRSLPKMKMGEGTLRKTQLKILKPFYRQDEIQFDQSDDTGSCHGDSGGPAYTNENGELKVFGVTSKVRTTKERRHVCDGTVIYTRIDFHLPWIEKVLRDFGSIN</sequence>
<feature type="domain" description="Peptidase S1" evidence="1">
    <location>
        <begin position="25"/>
        <end position="248"/>
    </location>
</feature>
<evidence type="ECO:0000313" key="3">
    <source>
        <dbReference type="Proteomes" id="UP000075799"/>
    </source>
</evidence>
<dbReference type="Gene3D" id="2.40.10.10">
    <property type="entry name" value="Trypsin-like serine proteases"/>
    <property type="match status" value="1"/>
</dbReference>
<dbReference type="InterPro" id="IPR043504">
    <property type="entry name" value="Peptidase_S1_PA_chymotrypsin"/>
</dbReference>
<dbReference type="AlphaFoldDB" id="A0A162FZT9"/>
<dbReference type="PROSITE" id="PS50240">
    <property type="entry name" value="TRYPSIN_DOM"/>
    <property type="match status" value="1"/>
</dbReference>
<dbReference type="GO" id="GO:0004252">
    <property type="term" value="F:serine-type endopeptidase activity"/>
    <property type="evidence" value="ECO:0007669"/>
    <property type="project" value="InterPro"/>
</dbReference>
<name>A0A162FZT9_BDEBC</name>
<dbReference type="InterPro" id="IPR018114">
    <property type="entry name" value="TRYPSIN_HIS"/>
</dbReference>
<evidence type="ECO:0000313" key="2">
    <source>
        <dbReference type="EMBL" id="KYG62892.1"/>
    </source>
</evidence>
<dbReference type="PRINTS" id="PR00722">
    <property type="entry name" value="CHYMOTRYPSIN"/>
</dbReference>
<dbReference type="EMBL" id="LUKD01000008">
    <property type="protein sequence ID" value="KYG62892.1"/>
    <property type="molecule type" value="Genomic_DNA"/>
</dbReference>
<comment type="caution">
    <text evidence="2">The sequence shown here is derived from an EMBL/GenBank/DDBJ whole genome shotgun (WGS) entry which is preliminary data.</text>
</comment>
<dbReference type="Proteomes" id="UP000075799">
    <property type="component" value="Unassembled WGS sequence"/>
</dbReference>
<reference evidence="2 3" key="1">
    <citation type="submission" date="2016-03" db="EMBL/GenBank/DDBJ databases">
        <authorList>
            <person name="Ploux O."/>
        </authorList>
    </citation>
    <scope>NUCLEOTIDE SEQUENCE [LARGE SCALE GENOMIC DNA]</scope>
    <source>
        <strain evidence="2 3">EC13</strain>
    </source>
</reference>
<dbReference type="GO" id="GO:0006508">
    <property type="term" value="P:proteolysis"/>
    <property type="evidence" value="ECO:0007669"/>
    <property type="project" value="InterPro"/>
</dbReference>
<dbReference type="InterPro" id="IPR001254">
    <property type="entry name" value="Trypsin_dom"/>
</dbReference>
<dbReference type="InterPro" id="IPR009003">
    <property type="entry name" value="Peptidase_S1_PA"/>
</dbReference>
<dbReference type="SUPFAM" id="SSF50494">
    <property type="entry name" value="Trypsin-like serine proteases"/>
    <property type="match status" value="1"/>
</dbReference>
<accession>A0A162FZT9</accession>
<gene>
    <name evidence="2" type="ORF">AZI87_16630</name>
</gene>
<protein>
    <recommendedName>
        <fullName evidence="1">Peptidase S1 domain-containing protein</fullName>
    </recommendedName>
</protein>
<dbReference type="PANTHER" id="PTHR24260">
    <property type="match status" value="1"/>
</dbReference>
<dbReference type="InterPro" id="IPR051333">
    <property type="entry name" value="CLIP_Serine_Protease"/>
</dbReference>
<proteinExistence type="predicted"/>
<dbReference type="SMART" id="SM00020">
    <property type="entry name" value="Tryp_SPc"/>
    <property type="match status" value="1"/>
</dbReference>
<dbReference type="Pfam" id="PF00089">
    <property type="entry name" value="Trypsin"/>
    <property type="match status" value="1"/>
</dbReference>
<dbReference type="InterPro" id="IPR001314">
    <property type="entry name" value="Peptidase_S1A"/>
</dbReference>
<evidence type="ECO:0000259" key="1">
    <source>
        <dbReference type="PROSITE" id="PS50240"/>
    </source>
</evidence>
<dbReference type="PROSITE" id="PS00134">
    <property type="entry name" value="TRYPSIN_HIS"/>
    <property type="match status" value="1"/>
</dbReference>